<keyword evidence="3" id="KW-1185">Reference proteome</keyword>
<dbReference type="InterPro" id="IPR056845">
    <property type="entry name" value="LRR_Zer-1"/>
</dbReference>
<reference evidence="2 3" key="1">
    <citation type="journal article" date="2011" name="Genome Res.">
        <title>Phylogeny-wide analysis of social amoeba genomes highlights ancient origins for complex intercellular communication.</title>
        <authorList>
            <person name="Heidel A.J."/>
            <person name="Lawal H.M."/>
            <person name="Felder M."/>
            <person name="Schilde C."/>
            <person name="Helps N.R."/>
            <person name="Tunggal B."/>
            <person name="Rivero F."/>
            <person name="John U."/>
            <person name="Schleicher M."/>
            <person name="Eichinger L."/>
            <person name="Platzer M."/>
            <person name="Noegel A.A."/>
            <person name="Schaap P."/>
            <person name="Gloeckner G."/>
        </authorList>
    </citation>
    <scope>NUCLEOTIDE SEQUENCE [LARGE SCALE GENOMIC DNA]</scope>
    <source>
        <strain evidence="3">ATCC 26659 / Pp 5 / PN500</strain>
    </source>
</reference>
<dbReference type="EMBL" id="ADBJ01000010">
    <property type="protein sequence ID" value="EFA84343.1"/>
    <property type="molecule type" value="Genomic_DNA"/>
</dbReference>
<accession>D3B4U5</accession>
<comment type="caution">
    <text evidence="2">The sequence shown here is derived from an EMBL/GenBank/DDBJ whole genome shotgun (WGS) entry which is preliminary data.</text>
</comment>
<sequence>MNNQTFTTNRDELIKLTKDQLFKICVDNNITVKKSSNKTTIIDDIIIIKEERDCLQKKLVDDNPSNQFHRGHVEYKLPVLILTKIFELTWMISTYDRRTLLITYRQALQLTLINKQLFGIVSEMFNKVQLRVIEKSKQIEDLYNRLTNVWCPIKHIVKLDIGIPIFEAFIKQPSVHLTHILSTVEKLHIHHETNCGRLKVTSIKTFGTIATNLRSLYLHSVTMIPAHLNAICSIKSLRKIDISSTFNRPRDILTILCNGLPLLESIKSSYLKVTDIPIASRSRIRKLSDVSLSETDETFEFPNLQKISFAYNTVDPDRSFFKYFSLSNITHLSVYLKSNIYQWIPIIIELKCLVTLEDLEYHCRSDGKVMNIPKYSIPATLSRIIIATDELLKPDNLLIDIGFQYSKSIHLNEYDCKMIYNKIIIN</sequence>
<name>D3B4U5_HETP5</name>
<dbReference type="Gene3D" id="3.80.10.10">
    <property type="entry name" value="Ribonuclease Inhibitor"/>
    <property type="match status" value="1"/>
</dbReference>
<dbReference type="RefSeq" id="XP_020436458.1">
    <property type="nucleotide sequence ID" value="XM_020574386.1"/>
</dbReference>
<organism evidence="2 3">
    <name type="scientific">Heterostelium pallidum (strain ATCC 26659 / Pp 5 / PN500)</name>
    <name type="common">Cellular slime mold</name>
    <name type="synonym">Polysphondylium pallidum</name>
    <dbReference type="NCBI Taxonomy" id="670386"/>
    <lineage>
        <taxon>Eukaryota</taxon>
        <taxon>Amoebozoa</taxon>
        <taxon>Evosea</taxon>
        <taxon>Eumycetozoa</taxon>
        <taxon>Dictyostelia</taxon>
        <taxon>Acytosteliales</taxon>
        <taxon>Acytosteliaceae</taxon>
        <taxon>Heterostelium</taxon>
    </lineage>
</organism>
<dbReference type="AlphaFoldDB" id="D3B4U5"/>
<evidence type="ECO:0000313" key="2">
    <source>
        <dbReference type="EMBL" id="EFA84343.1"/>
    </source>
</evidence>
<dbReference type="GeneID" id="31358942"/>
<evidence type="ECO:0000259" key="1">
    <source>
        <dbReference type="Pfam" id="PF25013"/>
    </source>
</evidence>
<evidence type="ECO:0000313" key="3">
    <source>
        <dbReference type="Proteomes" id="UP000001396"/>
    </source>
</evidence>
<gene>
    <name evidence="2" type="ORF">PPL_03421</name>
</gene>
<protein>
    <recommendedName>
        <fullName evidence="1">Zer-1-like leucine-rich repeats region domain-containing protein</fullName>
    </recommendedName>
</protein>
<dbReference type="Pfam" id="PF25013">
    <property type="entry name" value="LRR_Zer-1"/>
    <property type="match status" value="1"/>
</dbReference>
<dbReference type="InterPro" id="IPR032675">
    <property type="entry name" value="LRR_dom_sf"/>
</dbReference>
<dbReference type="Proteomes" id="UP000001396">
    <property type="component" value="Unassembled WGS sequence"/>
</dbReference>
<dbReference type="InParanoid" id="D3B4U5"/>
<dbReference type="SUPFAM" id="SSF52047">
    <property type="entry name" value="RNI-like"/>
    <property type="match status" value="1"/>
</dbReference>
<proteinExistence type="predicted"/>
<feature type="domain" description="Zer-1-like leucine-rich repeats region" evidence="1">
    <location>
        <begin position="180"/>
        <end position="285"/>
    </location>
</feature>